<evidence type="ECO:0000313" key="8">
    <source>
        <dbReference type="EMBL" id="SCY81894.1"/>
    </source>
</evidence>
<feature type="transmembrane region" description="Helical" evidence="6">
    <location>
        <begin position="129"/>
        <end position="148"/>
    </location>
</feature>
<dbReference type="Pfam" id="PF01545">
    <property type="entry name" value="Cation_efflux"/>
    <property type="match status" value="1"/>
</dbReference>
<dbReference type="PANTHER" id="PTHR43840">
    <property type="entry name" value="MITOCHONDRIAL METAL TRANSPORTER 1-RELATED"/>
    <property type="match status" value="1"/>
</dbReference>
<evidence type="ECO:0000256" key="2">
    <source>
        <dbReference type="ARBA" id="ARBA00022448"/>
    </source>
</evidence>
<dbReference type="Gene3D" id="1.20.1510.10">
    <property type="entry name" value="Cation efflux protein transmembrane domain"/>
    <property type="match status" value="1"/>
</dbReference>
<organism evidence="8 9">
    <name type="scientific">Paracoccus tibetensis</name>
    <dbReference type="NCBI Taxonomy" id="336292"/>
    <lineage>
        <taxon>Bacteria</taxon>
        <taxon>Pseudomonadati</taxon>
        <taxon>Pseudomonadota</taxon>
        <taxon>Alphaproteobacteria</taxon>
        <taxon>Rhodobacterales</taxon>
        <taxon>Paracoccaceae</taxon>
        <taxon>Paracoccus</taxon>
    </lineage>
</organism>
<dbReference type="EMBL" id="FMVT01000010">
    <property type="protein sequence ID" value="SCY81894.1"/>
    <property type="molecule type" value="Genomic_DNA"/>
</dbReference>
<dbReference type="GO" id="GO:0015093">
    <property type="term" value="F:ferrous iron transmembrane transporter activity"/>
    <property type="evidence" value="ECO:0007669"/>
    <property type="project" value="TreeGrafter"/>
</dbReference>
<evidence type="ECO:0000313" key="9">
    <source>
        <dbReference type="Proteomes" id="UP000199502"/>
    </source>
</evidence>
<keyword evidence="4 6" id="KW-1133">Transmembrane helix</keyword>
<name>A0A1G5J151_9RHOB</name>
<feature type="transmembrane region" description="Helical" evidence="6">
    <location>
        <begin position="96"/>
        <end position="117"/>
    </location>
</feature>
<keyword evidence="5 6" id="KW-0472">Membrane</keyword>
<evidence type="ECO:0000256" key="1">
    <source>
        <dbReference type="ARBA" id="ARBA00004141"/>
    </source>
</evidence>
<feature type="transmembrane region" description="Helical" evidence="6">
    <location>
        <begin position="169"/>
        <end position="188"/>
    </location>
</feature>
<dbReference type="GO" id="GO:0006882">
    <property type="term" value="P:intracellular zinc ion homeostasis"/>
    <property type="evidence" value="ECO:0007669"/>
    <property type="project" value="TreeGrafter"/>
</dbReference>
<evidence type="ECO:0000256" key="6">
    <source>
        <dbReference type="SAM" id="Phobius"/>
    </source>
</evidence>
<dbReference type="GO" id="GO:0005886">
    <property type="term" value="C:plasma membrane"/>
    <property type="evidence" value="ECO:0007669"/>
    <property type="project" value="TreeGrafter"/>
</dbReference>
<reference evidence="8 9" key="1">
    <citation type="submission" date="2016-10" db="EMBL/GenBank/DDBJ databases">
        <authorList>
            <person name="de Groot N.N."/>
        </authorList>
    </citation>
    <scope>NUCLEOTIDE SEQUENCE [LARGE SCALE GENOMIC DNA]</scope>
    <source>
        <strain evidence="8 9">CGMCC 1.8925</strain>
    </source>
</reference>
<evidence type="ECO:0000259" key="7">
    <source>
        <dbReference type="Pfam" id="PF01545"/>
    </source>
</evidence>
<evidence type="ECO:0000256" key="5">
    <source>
        <dbReference type="ARBA" id="ARBA00023136"/>
    </source>
</evidence>
<dbReference type="Proteomes" id="UP000199502">
    <property type="component" value="Unassembled WGS sequence"/>
</dbReference>
<dbReference type="STRING" id="336292.SAMN05660710_02926"/>
<dbReference type="PANTHER" id="PTHR43840:SF15">
    <property type="entry name" value="MITOCHONDRIAL METAL TRANSPORTER 1-RELATED"/>
    <property type="match status" value="1"/>
</dbReference>
<feature type="domain" description="Cation efflux protein transmembrane" evidence="7">
    <location>
        <begin position="22"/>
        <end position="229"/>
    </location>
</feature>
<dbReference type="GO" id="GO:0015341">
    <property type="term" value="F:zinc efflux antiporter activity"/>
    <property type="evidence" value="ECO:0007669"/>
    <property type="project" value="TreeGrafter"/>
</dbReference>
<comment type="subcellular location">
    <subcellularLocation>
        <location evidence="1">Membrane</location>
        <topology evidence="1">Multi-pass membrane protein</topology>
    </subcellularLocation>
</comment>
<accession>A0A1G5J151</accession>
<dbReference type="InterPro" id="IPR027469">
    <property type="entry name" value="Cation_efflux_TMD_sf"/>
</dbReference>
<keyword evidence="3 6" id="KW-0812">Transmembrane</keyword>
<dbReference type="InterPro" id="IPR058533">
    <property type="entry name" value="Cation_efflux_TM"/>
</dbReference>
<keyword evidence="2" id="KW-0813">Transport</keyword>
<feature type="transmembrane region" description="Helical" evidence="6">
    <location>
        <begin position="54"/>
        <end position="75"/>
    </location>
</feature>
<feature type="transmembrane region" description="Helical" evidence="6">
    <location>
        <begin position="200"/>
        <end position="218"/>
    </location>
</feature>
<dbReference type="InterPro" id="IPR050291">
    <property type="entry name" value="CDF_Transporter"/>
</dbReference>
<dbReference type="SUPFAM" id="SSF161111">
    <property type="entry name" value="Cation efflux protein transmembrane domain-like"/>
    <property type="match status" value="1"/>
</dbReference>
<keyword evidence="9" id="KW-1185">Reference proteome</keyword>
<feature type="transmembrane region" description="Helical" evidence="6">
    <location>
        <begin position="20"/>
        <end position="48"/>
    </location>
</feature>
<evidence type="ECO:0000256" key="4">
    <source>
        <dbReference type="ARBA" id="ARBA00022989"/>
    </source>
</evidence>
<proteinExistence type="predicted"/>
<dbReference type="GO" id="GO:0015086">
    <property type="term" value="F:cadmium ion transmembrane transporter activity"/>
    <property type="evidence" value="ECO:0007669"/>
    <property type="project" value="TreeGrafter"/>
</dbReference>
<evidence type="ECO:0000256" key="3">
    <source>
        <dbReference type="ARBA" id="ARBA00022692"/>
    </source>
</evidence>
<protein>
    <submittedName>
        <fullName evidence="8">Predicted Co/Zn/Cd cation transporter, cation efflux family</fullName>
    </submittedName>
</protein>
<dbReference type="AlphaFoldDB" id="A0A1G5J151"/>
<dbReference type="RefSeq" id="WP_217630696.1">
    <property type="nucleotide sequence ID" value="NZ_FMVT01000010.1"/>
</dbReference>
<sequence length="319" mass="34413">MKKMTDATSSRAAPTEQGVLRFSIAMTFVLAVVGIGFGIASGAASIIFDGIYSLIDASMTAVALVVSMLITQTMAERRQARLAHRFTMGFWHLEPMVLGVNGVLLTGAALYALVTAVSSLLSGGRELDFGQAILYAAIVVVVAALMALKNRRANRTIRSSFVALDVKGWTMSAALTGALLAAFLFGWLIQGTALDWMSPYVDPAILALVCLVMLPLPIPTIRRALADILLITPPEMKARIDSIAAEIAARHGFTDHRAYVARVGRGRQIELFFIVPRGAPARPLEEWDAIRDEIGEAIGGESPDRWLTIAFTTDPEWAD</sequence>
<gene>
    <name evidence="8" type="ORF">SAMN05660710_02926</name>
</gene>